<keyword evidence="3 6" id="KW-0812">Transmembrane</keyword>
<dbReference type="InterPro" id="IPR051085">
    <property type="entry name" value="MB_O-acyltransferase"/>
</dbReference>
<dbReference type="OMA" id="GWHRSYN"/>
<feature type="transmembrane region" description="Helical" evidence="6">
    <location>
        <begin position="432"/>
        <end position="452"/>
    </location>
</feature>
<organism evidence="7 8">
    <name type="scientific">Armillaria gallica</name>
    <name type="common">Bulbous honey fungus</name>
    <name type="synonym">Armillaria bulbosa</name>
    <dbReference type="NCBI Taxonomy" id="47427"/>
    <lineage>
        <taxon>Eukaryota</taxon>
        <taxon>Fungi</taxon>
        <taxon>Dikarya</taxon>
        <taxon>Basidiomycota</taxon>
        <taxon>Agaricomycotina</taxon>
        <taxon>Agaricomycetes</taxon>
        <taxon>Agaricomycetidae</taxon>
        <taxon>Agaricales</taxon>
        <taxon>Marasmiineae</taxon>
        <taxon>Physalacriaceae</taxon>
        <taxon>Armillaria</taxon>
    </lineage>
</organism>
<keyword evidence="4 6" id="KW-1133">Transmembrane helix</keyword>
<dbReference type="PANTHER" id="PTHR13285:SF18">
    <property type="entry name" value="PROTEIN-CYSTEINE N-PALMITOYLTRANSFERASE RASP"/>
    <property type="match status" value="1"/>
</dbReference>
<feature type="transmembrane region" description="Helical" evidence="6">
    <location>
        <begin position="506"/>
        <end position="524"/>
    </location>
</feature>
<evidence type="ECO:0000256" key="1">
    <source>
        <dbReference type="ARBA" id="ARBA00004141"/>
    </source>
</evidence>
<dbReference type="EMBL" id="KZ293712">
    <property type="protein sequence ID" value="PBK82841.1"/>
    <property type="molecule type" value="Genomic_DNA"/>
</dbReference>
<feature type="transmembrane region" description="Helical" evidence="6">
    <location>
        <begin position="239"/>
        <end position="258"/>
    </location>
</feature>
<feature type="transmembrane region" description="Helical" evidence="6">
    <location>
        <begin position="166"/>
        <end position="186"/>
    </location>
</feature>
<comment type="subcellular location">
    <subcellularLocation>
        <location evidence="1">Membrane</location>
        <topology evidence="1">Multi-pass membrane protein</topology>
    </subcellularLocation>
</comment>
<sequence>MLPFPPMVRHKPSPSFNITSLTVSIPTKKRAQSTTPSRWSTLEFRIYLLIIALVVPWMAWVVIRISLPTHPAYHLFSDRLSSGWLFGWPVDNWDAQYRSFRNNVPILAAVAGVHALLTYFVPTQLRLRLNLVFALIFNVALHGTSTLKILVILSLNYALRARHPSFTWVFNIAMLFANDRFSGYSYASISPSLGWLDDWEGAYPRWYISFNITMLRLVSFNMDYYAATTTPKSDSHPPHAYSFPVYLTYALFAPLYIAGPIIPFNDFLAQIEPQSTRPLTQKQEERPTTLIKPYFIRFIFTLLTMEVLIHTMYVVAIKDVRPWEHAAYLPSELALLSFFSLIHVWLKLLIPWRFFRLWSLLAGIDPPENMVRCMANNYSALAFWRAWHRSFNLWIVRYIYIPLGGSHRQLLNSLLIFTFVALWHDLTFRLLAWGWLVSIFLIPEMVAGWVFSTEKFGDRPWYRHLCALGAVLNALMMMAANLVGFVIGTDGVRYFVKQLVGTKEGLQFLVCAVAGMFIGVQVMFEYREEEKRRGIYRRC</sequence>
<keyword evidence="5 6" id="KW-0472">Membrane</keyword>
<evidence type="ECO:0000256" key="2">
    <source>
        <dbReference type="ARBA" id="ARBA00010323"/>
    </source>
</evidence>
<feature type="transmembrane region" description="Helical" evidence="6">
    <location>
        <begin position="206"/>
        <end position="227"/>
    </location>
</feature>
<name>A0A2H3CID7_ARMGA</name>
<dbReference type="InParanoid" id="A0A2H3CID7"/>
<evidence type="ECO:0000256" key="5">
    <source>
        <dbReference type="ARBA" id="ARBA00023136"/>
    </source>
</evidence>
<evidence type="ECO:0000256" key="6">
    <source>
        <dbReference type="SAM" id="Phobius"/>
    </source>
</evidence>
<dbReference type="FunCoup" id="A0A2H3CID7">
    <property type="interactions" value="152"/>
</dbReference>
<evidence type="ECO:0000256" key="4">
    <source>
        <dbReference type="ARBA" id="ARBA00022989"/>
    </source>
</evidence>
<proteinExistence type="inferred from homology"/>
<accession>A0A2H3CID7</accession>
<reference evidence="8" key="1">
    <citation type="journal article" date="2017" name="Nat. Ecol. Evol.">
        <title>Genome expansion and lineage-specific genetic innovations in the forest pathogenic fungi Armillaria.</title>
        <authorList>
            <person name="Sipos G."/>
            <person name="Prasanna A.N."/>
            <person name="Walter M.C."/>
            <person name="O'Connor E."/>
            <person name="Balint B."/>
            <person name="Krizsan K."/>
            <person name="Kiss B."/>
            <person name="Hess J."/>
            <person name="Varga T."/>
            <person name="Slot J."/>
            <person name="Riley R."/>
            <person name="Boka B."/>
            <person name="Rigling D."/>
            <person name="Barry K."/>
            <person name="Lee J."/>
            <person name="Mihaltcheva S."/>
            <person name="LaButti K."/>
            <person name="Lipzen A."/>
            <person name="Waldron R."/>
            <person name="Moloney N.M."/>
            <person name="Sperisen C."/>
            <person name="Kredics L."/>
            <person name="Vagvoelgyi C."/>
            <person name="Patrignani A."/>
            <person name="Fitzpatrick D."/>
            <person name="Nagy I."/>
            <person name="Doyle S."/>
            <person name="Anderson J.B."/>
            <person name="Grigoriev I.V."/>
            <person name="Gueldener U."/>
            <person name="Muensterkoetter M."/>
            <person name="Nagy L.G."/>
        </authorList>
    </citation>
    <scope>NUCLEOTIDE SEQUENCE [LARGE SCALE GENOMIC DNA]</scope>
    <source>
        <strain evidence="8">Ar21-2</strain>
    </source>
</reference>
<feature type="transmembrane region" description="Helical" evidence="6">
    <location>
        <begin position="327"/>
        <end position="346"/>
    </location>
</feature>
<dbReference type="GO" id="GO:0005783">
    <property type="term" value="C:endoplasmic reticulum"/>
    <property type="evidence" value="ECO:0007669"/>
    <property type="project" value="TreeGrafter"/>
</dbReference>
<gene>
    <name evidence="7" type="ORF">ARMGADRAFT_975379</name>
</gene>
<dbReference type="OrthoDB" id="420606at2759"/>
<feature type="transmembrane region" description="Helical" evidence="6">
    <location>
        <begin position="46"/>
        <end position="67"/>
    </location>
</feature>
<evidence type="ECO:0000313" key="7">
    <source>
        <dbReference type="EMBL" id="PBK82841.1"/>
    </source>
</evidence>
<dbReference type="GO" id="GO:0016020">
    <property type="term" value="C:membrane"/>
    <property type="evidence" value="ECO:0007669"/>
    <property type="project" value="UniProtKB-SubCell"/>
</dbReference>
<feature type="transmembrane region" description="Helical" evidence="6">
    <location>
        <begin position="294"/>
        <end position="315"/>
    </location>
</feature>
<dbReference type="STRING" id="47427.A0A2H3CID7"/>
<evidence type="ECO:0000313" key="8">
    <source>
        <dbReference type="Proteomes" id="UP000217790"/>
    </source>
</evidence>
<dbReference type="AlphaFoldDB" id="A0A2H3CID7"/>
<dbReference type="Pfam" id="PF03062">
    <property type="entry name" value="MBOAT"/>
    <property type="match status" value="1"/>
</dbReference>
<dbReference type="InterPro" id="IPR004299">
    <property type="entry name" value="MBOAT_fam"/>
</dbReference>
<evidence type="ECO:0000256" key="3">
    <source>
        <dbReference type="ARBA" id="ARBA00022692"/>
    </source>
</evidence>
<dbReference type="PANTHER" id="PTHR13285">
    <property type="entry name" value="ACYLTRANSFERASE"/>
    <property type="match status" value="1"/>
</dbReference>
<feature type="transmembrane region" description="Helical" evidence="6">
    <location>
        <begin position="104"/>
        <end position="121"/>
    </location>
</feature>
<feature type="transmembrane region" description="Helical" evidence="6">
    <location>
        <begin position="464"/>
        <end position="486"/>
    </location>
</feature>
<feature type="transmembrane region" description="Helical" evidence="6">
    <location>
        <begin position="133"/>
        <end position="159"/>
    </location>
</feature>
<dbReference type="Proteomes" id="UP000217790">
    <property type="component" value="Unassembled WGS sequence"/>
</dbReference>
<keyword evidence="8" id="KW-1185">Reference proteome</keyword>
<protein>
    <submittedName>
        <fullName evidence="7">MBOAT-domain-containing protein</fullName>
    </submittedName>
</protein>
<comment type="similarity">
    <text evidence="2">Belongs to the membrane-bound acyltransferase family.</text>
</comment>
<dbReference type="GO" id="GO:0006506">
    <property type="term" value="P:GPI anchor biosynthetic process"/>
    <property type="evidence" value="ECO:0007669"/>
    <property type="project" value="TreeGrafter"/>
</dbReference>
<dbReference type="GO" id="GO:0008374">
    <property type="term" value="F:O-acyltransferase activity"/>
    <property type="evidence" value="ECO:0007669"/>
    <property type="project" value="TreeGrafter"/>
</dbReference>